<reference evidence="1 2" key="1">
    <citation type="submission" date="2009-01" db="EMBL/GenBank/DDBJ databases">
        <authorList>
            <person name="Fulton L."/>
            <person name="Clifton S."/>
            <person name="Fulton B."/>
            <person name="Xu J."/>
            <person name="Minx P."/>
            <person name="Pepin K.H."/>
            <person name="Johnson M."/>
            <person name="Bhonagiri V."/>
            <person name="Nash W.E."/>
            <person name="Mardis E.R."/>
            <person name="Wilson R.K."/>
        </authorList>
    </citation>
    <scope>NUCLEOTIDE SEQUENCE [LARGE SCALE GENOMIC DNA]</scope>
    <source>
        <strain evidence="2">DSM 10507 / JCM 14656 / S5a33</strain>
    </source>
</reference>
<dbReference type="Proteomes" id="UP000003100">
    <property type="component" value="Unassembled WGS sequence"/>
</dbReference>
<dbReference type="EMBL" id="ACBZ01000163">
    <property type="protein sequence ID" value="EEG48128.1"/>
    <property type="molecule type" value="Genomic_DNA"/>
</dbReference>
<dbReference type="PATRIC" id="fig|476272.21.peg.1128"/>
<keyword evidence="2" id="KW-1185">Reference proteome</keyword>
<name>C0CQ40_BLAHS</name>
<sequence>MGLLRRSHCKIDESASMEQWLFSYPLNLHKDFVMMIPGV</sequence>
<proteinExistence type="predicted"/>
<evidence type="ECO:0000313" key="2">
    <source>
        <dbReference type="Proteomes" id="UP000003100"/>
    </source>
</evidence>
<comment type="caution">
    <text evidence="1">The sequence shown here is derived from an EMBL/GenBank/DDBJ whole genome shotgun (WGS) entry which is preliminary data.</text>
</comment>
<accession>C0CQ40</accession>
<gene>
    <name evidence="1" type="ORF">RUMHYD_02993</name>
</gene>
<protein>
    <submittedName>
        <fullName evidence="1">Uncharacterized protein</fullName>
    </submittedName>
</protein>
<dbReference type="AlphaFoldDB" id="C0CQ40"/>
<dbReference type="HOGENOM" id="CLU_3305570_0_0_9"/>
<organism evidence="1 2">
    <name type="scientific">Blautia hydrogenotrophica (strain DSM 10507 / JCM 14656 / S5a33)</name>
    <name type="common">Ruminococcus hydrogenotrophicus</name>
    <dbReference type="NCBI Taxonomy" id="476272"/>
    <lineage>
        <taxon>Bacteria</taxon>
        <taxon>Bacillati</taxon>
        <taxon>Bacillota</taxon>
        <taxon>Clostridia</taxon>
        <taxon>Lachnospirales</taxon>
        <taxon>Lachnospiraceae</taxon>
        <taxon>Blautia</taxon>
    </lineage>
</organism>
<evidence type="ECO:0000313" key="1">
    <source>
        <dbReference type="EMBL" id="EEG48128.1"/>
    </source>
</evidence>
<reference evidence="1 2" key="2">
    <citation type="submission" date="2009-02" db="EMBL/GenBank/DDBJ databases">
        <title>Draft genome sequence of Blautia hydrogenotrophica DSM 10507 (Ruminococcus hydrogenotrophicus DSM 10507).</title>
        <authorList>
            <person name="Sudarsanam P."/>
            <person name="Ley R."/>
            <person name="Guruge J."/>
            <person name="Turnbaugh P.J."/>
            <person name="Mahowald M."/>
            <person name="Liep D."/>
            <person name="Gordon J."/>
        </authorList>
    </citation>
    <scope>NUCLEOTIDE SEQUENCE [LARGE SCALE GENOMIC DNA]</scope>
    <source>
        <strain evidence="2">DSM 10507 / JCM 14656 / S5a33</strain>
    </source>
</reference>